<feature type="binding site" evidence="6">
    <location>
        <position position="316"/>
    </location>
    <ligand>
        <name>Mn(2+)</name>
        <dbReference type="ChEBI" id="CHEBI:29035"/>
    </ligand>
</feature>
<feature type="binding site" evidence="6">
    <location>
        <position position="360"/>
    </location>
    <ligand>
        <name>Mn(2+)</name>
        <dbReference type="ChEBI" id="CHEBI:29035"/>
    </ligand>
</feature>
<dbReference type="InterPro" id="IPR009015">
    <property type="entry name" value="Fucose_isomerase_N/cen_sf"/>
</dbReference>
<evidence type="ECO:0000256" key="2">
    <source>
        <dbReference type="ARBA" id="ARBA00022935"/>
    </source>
</evidence>
<dbReference type="InterPro" id="IPR038583">
    <property type="entry name" value="AraA_N_sf"/>
</dbReference>
<dbReference type="PIRSF" id="PIRSF001478">
    <property type="entry name" value="L-ara_isomerase"/>
    <property type="match status" value="1"/>
</dbReference>
<evidence type="ECO:0000256" key="5">
    <source>
        <dbReference type="ARBA" id="ARBA00023277"/>
    </source>
</evidence>
<feature type="domain" description="L-arabinose isomerase N-terminal" evidence="7">
    <location>
        <begin position="18"/>
        <end position="183"/>
    </location>
</feature>
<protein>
    <recommendedName>
        <fullName evidence="6">L-arabinose isomerase</fullName>
        <ecNumber evidence="6">5.3.1.4</ecNumber>
    </recommendedName>
</protein>
<dbReference type="EMBL" id="RKHQ01000001">
    <property type="protein sequence ID" value="ROR95993.1"/>
    <property type="molecule type" value="Genomic_DNA"/>
</dbReference>
<comment type="pathway">
    <text evidence="6">Carbohydrate degradation; L-arabinose degradation via L-ribulose; D-xylulose 5-phosphate from L-arabinose (bacterial route): step 1/3.</text>
</comment>
<dbReference type="InterPro" id="IPR004216">
    <property type="entry name" value="Fuc/Ara_isomerase_C"/>
</dbReference>
<dbReference type="UniPathway" id="UPA00145">
    <property type="reaction ID" value="UER00565"/>
</dbReference>
<evidence type="ECO:0000313" key="10">
    <source>
        <dbReference type="EMBL" id="ROR95993.1"/>
    </source>
</evidence>
<feature type="domain" description="L-arabinose isomerase C-terminal" evidence="8">
    <location>
        <begin position="338"/>
        <end position="481"/>
    </location>
</feature>
<dbReference type="InterPro" id="IPR024664">
    <property type="entry name" value="Ara_Isoase_C"/>
</dbReference>
<dbReference type="SUPFAM" id="SSF53743">
    <property type="entry name" value="FucI/AraA N-terminal and middle domains"/>
    <property type="match status" value="1"/>
</dbReference>
<comment type="function">
    <text evidence="6">Catalyzes the conversion of L-arabinose to L-ribulose.</text>
</comment>
<dbReference type="GO" id="GO:0030145">
    <property type="term" value="F:manganese ion binding"/>
    <property type="evidence" value="ECO:0007669"/>
    <property type="project" value="UniProtKB-UniRule"/>
</dbReference>
<dbReference type="Pfam" id="PF24856">
    <property type="entry name" value="AraA_central"/>
    <property type="match status" value="1"/>
</dbReference>
<dbReference type="HAMAP" id="MF_00519">
    <property type="entry name" value="Arabinose_Isome"/>
    <property type="match status" value="1"/>
</dbReference>
<keyword evidence="2 6" id="KW-0054">Arabinose catabolism</keyword>
<dbReference type="Proteomes" id="UP000275356">
    <property type="component" value="Unassembled WGS sequence"/>
</dbReference>
<organism evidence="10 11">
    <name type="scientific">Salana multivorans</name>
    <dbReference type="NCBI Taxonomy" id="120377"/>
    <lineage>
        <taxon>Bacteria</taxon>
        <taxon>Bacillati</taxon>
        <taxon>Actinomycetota</taxon>
        <taxon>Actinomycetes</taxon>
        <taxon>Micrococcales</taxon>
        <taxon>Beutenbergiaceae</taxon>
        <taxon>Salana</taxon>
    </lineage>
</organism>
<dbReference type="OrthoDB" id="9765600at2"/>
<dbReference type="SUPFAM" id="SSF50443">
    <property type="entry name" value="FucI/AraA C-terminal domain-like"/>
    <property type="match status" value="1"/>
</dbReference>
<keyword evidence="3 6" id="KW-0464">Manganese</keyword>
<dbReference type="PANTHER" id="PTHR38464">
    <property type="entry name" value="L-ARABINOSE ISOMERASE"/>
    <property type="match status" value="1"/>
</dbReference>
<dbReference type="InterPro" id="IPR055390">
    <property type="entry name" value="AraA_central"/>
</dbReference>
<feature type="domain" description="L-arabinose isomerase central" evidence="9">
    <location>
        <begin position="187"/>
        <end position="334"/>
    </location>
</feature>
<evidence type="ECO:0000256" key="6">
    <source>
        <dbReference type="HAMAP-Rule" id="MF_00519"/>
    </source>
</evidence>
<proteinExistence type="inferred from homology"/>
<name>A0A3N2D875_9MICO</name>
<evidence type="ECO:0000259" key="8">
    <source>
        <dbReference type="Pfam" id="PF11762"/>
    </source>
</evidence>
<dbReference type="PANTHER" id="PTHR38464:SF1">
    <property type="entry name" value="L-ARABINOSE ISOMERASE"/>
    <property type="match status" value="1"/>
</dbReference>
<dbReference type="EC" id="5.3.1.4" evidence="6"/>
<comment type="caution">
    <text evidence="10">The sequence shown here is derived from an EMBL/GenBank/DDBJ whole genome shotgun (WGS) entry which is preliminary data.</text>
</comment>
<dbReference type="GO" id="GO:0005829">
    <property type="term" value="C:cytosol"/>
    <property type="evidence" value="ECO:0007669"/>
    <property type="project" value="TreeGrafter"/>
</dbReference>
<comment type="similarity">
    <text evidence="6">Belongs to the arabinose isomerase family.</text>
</comment>
<dbReference type="NCBIfam" id="NF002795">
    <property type="entry name" value="PRK02929.1"/>
    <property type="match status" value="1"/>
</dbReference>
<gene>
    <name evidence="6" type="primary">araA</name>
    <name evidence="10" type="ORF">EDD28_0564</name>
</gene>
<dbReference type="Gene3D" id="3.40.50.10940">
    <property type="match status" value="1"/>
</dbReference>
<evidence type="ECO:0000256" key="1">
    <source>
        <dbReference type="ARBA" id="ARBA00022723"/>
    </source>
</evidence>
<evidence type="ECO:0000259" key="7">
    <source>
        <dbReference type="Pfam" id="PF02610"/>
    </source>
</evidence>
<accession>A0A3N2D875</accession>
<dbReference type="RefSeq" id="WP_123738231.1">
    <property type="nucleotide sequence ID" value="NZ_RKHQ01000001.1"/>
</dbReference>
<evidence type="ECO:0000256" key="4">
    <source>
        <dbReference type="ARBA" id="ARBA00023235"/>
    </source>
</evidence>
<comment type="catalytic activity">
    <reaction evidence="6">
        <text>beta-L-arabinopyranose = L-ribulose</text>
        <dbReference type="Rhea" id="RHEA:14821"/>
        <dbReference type="ChEBI" id="CHEBI:16880"/>
        <dbReference type="ChEBI" id="CHEBI:40886"/>
        <dbReference type="EC" id="5.3.1.4"/>
    </reaction>
</comment>
<dbReference type="InterPro" id="IPR055389">
    <property type="entry name" value="AraA_N"/>
</dbReference>
<evidence type="ECO:0000256" key="3">
    <source>
        <dbReference type="ARBA" id="ARBA00023211"/>
    </source>
</evidence>
<feature type="binding site" evidence="6">
    <location>
        <position position="343"/>
    </location>
    <ligand>
        <name>Mn(2+)</name>
        <dbReference type="ChEBI" id="CHEBI:29035"/>
    </ligand>
</feature>
<dbReference type="AlphaFoldDB" id="A0A3N2D875"/>
<evidence type="ECO:0000313" key="11">
    <source>
        <dbReference type="Proteomes" id="UP000275356"/>
    </source>
</evidence>
<keyword evidence="5 6" id="KW-0119">Carbohydrate metabolism</keyword>
<keyword evidence="11" id="KW-1185">Reference proteome</keyword>
<dbReference type="GO" id="GO:0019569">
    <property type="term" value="P:L-arabinose catabolic process to D-xylulose 5-phosphate"/>
    <property type="evidence" value="ECO:0007669"/>
    <property type="project" value="UniProtKB-UniRule"/>
</dbReference>
<reference evidence="10 11" key="1">
    <citation type="submission" date="2018-11" db="EMBL/GenBank/DDBJ databases">
        <title>Sequencing the genomes of 1000 actinobacteria strains.</title>
        <authorList>
            <person name="Klenk H.-P."/>
        </authorList>
    </citation>
    <scope>NUCLEOTIDE SEQUENCE [LARGE SCALE GENOMIC DNA]</scope>
    <source>
        <strain evidence="10 11">DSM 13521</strain>
    </source>
</reference>
<sequence>MTVPPTNPTSADPFSGREIWFVTGSQHLYGPETLEEVAANSREIVAQLDAAGEIPVRVVFKELLTDTEAIRAIANEANANDAVVGVIAWMHTFSPAKMWITGLDALRKPFLHLHTQANVELPWAEIDMDFMNTNQAAHGDREFAYIATRLGAPRKTVVGHVSSADVRESIGTWARAATAWAHVRGLRLARFGDNMRFVAVTEGDKTEAERVLGVQVNTWGVNELAARVAEVTDAEVDALVAEYLDAYDVAEELRPGGERHQSLRDGAAIEAALRAFLVEGGFSAFTTSFEDLGELKQLPGLAVQRLMAEGYGFGAEGDWKTAILIRAAKVMGHGLPGGASLMEDYTYELSEGRQKILGAHMLEVCPSLTTSRPRLEVHALGIGGKEDPVRLVFDTDPGAAIVVAMSDLRERFRLVANVVEVVPPDAELPNLPVARAVWVPEPSFKVSAEAWLTAGGAHHTVMSTAVGAEAFTDFAEIARMELVLIDADTTIRGLKNELRWNQAYYRLAQGF</sequence>
<comment type="cofactor">
    <cofactor evidence="6">
        <name>Mn(2+)</name>
        <dbReference type="ChEBI" id="CHEBI:29035"/>
    </cofactor>
    <text evidence="6">Binds 1 Mn(2+) ion per subunit.</text>
</comment>
<dbReference type="GO" id="GO:0008733">
    <property type="term" value="F:L-arabinose isomerase activity"/>
    <property type="evidence" value="ECO:0007669"/>
    <property type="project" value="UniProtKB-UniRule"/>
</dbReference>
<feature type="binding site" evidence="6">
    <location>
        <position position="459"/>
    </location>
    <ligand>
        <name>Mn(2+)</name>
        <dbReference type="ChEBI" id="CHEBI:29035"/>
    </ligand>
</feature>
<keyword evidence="1 6" id="KW-0479">Metal-binding</keyword>
<dbReference type="Pfam" id="PF02610">
    <property type="entry name" value="AraA_N"/>
    <property type="match status" value="1"/>
</dbReference>
<dbReference type="InterPro" id="IPR003762">
    <property type="entry name" value="Lara_isomerase"/>
</dbReference>
<evidence type="ECO:0000259" key="9">
    <source>
        <dbReference type="Pfam" id="PF24856"/>
    </source>
</evidence>
<dbReference type="Pfam" id="PF11762">
    <property type="entry name" value="Arabinose_Iso_C"/>
    <property type="match status" value="1"/>
</dbReference>
<keyword evidence="4 6" id="KW-0413">Isomerase</keyword>